<reference evidence="3" key="1">
    <citation type="journal article" date="2017" name="Genome Biol.">
        <title>Comparative genomics reveals high biological diversity and specific adaptations in the industrially and medically important fungal genus Aspergillus.</title>
        <authorList>
            <person name="de Vries R.P."/>
            <person name="Riley R."/>
            <person name="Wiebenga A."/>
            <person name="Aguilar-Osorio G."/>
            <person name="Amillis S."/>
            <person name="Uchima C.A."/>
            <person name="Anderluh G."/>
            <person name="Asadollahi M."/>
            <person name="Askin M."/>
            <person name="Barry K."/>
            <person name="Battaglia E."/>
            <person name="Bayram O."/>
            <person name="Benocci T."/>
            <person name="Braus-Stromeyer S.A."/>
            <person name="Caldana C."/>
            <person name="Canovas D."/>
            <person name="Cerqueira G.C."/>
            <person name="Chen F."/>
            <person name="Chen W."/>
            <person name="Choi C."/>
            <person name="Clum A."/>
            <person name="Dos Santos R.A."/>
            <person name="Damasio A.R."/>
            <person name="Diallinas G."/>
            <person name="Emri T."/>
            <person name="Fekete E."/>
            <person name="Flipphi M."/>
            <person name="Freyberg S."/>
            <person name="Gallo A."/>
            <person name="Gournas C."/>
            <person name="Habgood R."/>
            <person name="Hainaut M."/>
            <person name="Harispe M.L."/>
            <person name="Henrissat B."/>
            <person name="Hilden K.S."/>
            <person name="Hope R."/>
            <person name="Hossain A."/>
            <person name="Karabika E."/>
            <person name="Karaffa L."/>
            <person name="Karanyi Z."/>
            <person name="Krasevec N."/>
            <person name="Kuo A."/>
            <person name="Kusch H."/>
            <person name="LaButti K."/>
            <person name="Lagendijk E.L."/>
            <person name="Lapidus A."/>
            <person name="Levasseur A."/>
            <person name="Lindquist E."/>
            <person name="Lipzen A."/>
            <person name="Logrieco A.F."/>
            <person name="MacCabe A."/>
            <person name="Maekelae M.R."/>
            <person name="Malavazi I."/>
            <person name="Melin P."/>
            <person name="Meyer V."/>
            <person name="Mielnichuk N."/>
            <person name="Miskei M."/>
            <person name="Molnar A.P."/>
            <person name="Mule G."/>
            <person name="Ngan C.Y."/>
            <person name="Orejas M."/>
            <person name="Orosz E."/>
            <person name="Ouedraogo J.P."/>
            <person name="Overkamp K.M."/>
            <person name="Park H.-S."/>
            <person name="Perrone G."/>
            <person name="Piumi F."/>
            <person name="Punt P.J."/>
            <person name="Ram A.F."/>
            <person name="Ramon A."/>
            <person name="Rauscher S."/>
            <person name="Record E."/>
            <person name="Riano-Pachon D.M."/>
            <person name="Robert V."/>
            <person name="Roehrig J."/>
            <person name="Ruller R."/>
            <person name="Salamov A."/>
            <person name="Salih N.S."/>
            <person name="Samson R.A."/>
            <person name="Sandor E."/>
            <person name="Sanguinetti M."/>
            <person name="Schuetze T."/>
            <person name="Sepcic K."/>
            <person name="Shelest E."/>
            <person name="Sherlock G."/>
            <person name="Sophianopoulou V."/>
            <person name="Squina F.M."/>
            <person name="Sun H."/>
            <person name="Susca A."/>
            <person name="Todd R.B."/>
            <person name="Tsang A."/>
            <person name="Unkles S.E."/>
            <person name="van de Wiele N."/>
            <person name="van Rossen-Uffink D."/>
            <person name="Oliveira J.V."/>
            <person name="Vesth T.C."/>
            <person name="Visser J."/>
            <person name="Yu J.-H."/>
            <person name="Zhou M."/>
            <person name="Andersen M.R."/>
            <person name="Archer D.B."/>
            <person name="Baker S.E."/>
            <person name="Benoit I."/>
            <person name="Brakhage A.A."/>
            <person name="Braus G.H."/>
            <person name="Fischer R."/>
            <person name="Frisvad J.C."/>
            <person name="Goldman G.H."/>
            <person name="Houbraken J."/>
            <person name="Oakley B."/>
            <person name="Pocsi I."/>
            <person name="Scazzocchio C."/>
            <person name="Seiboth B."/>
            <person name="vanKuyk P.A."/>
            <person name="Wortman J."/>
            <person name="Dyer P.S."/>
            <person name="Grigoriev I.V."/>
        </authorList>
    </citation>
    <scope>NUCLEOTIDE SEQUENCE [LARGE SCALE GENOMIC DNA]</scope>
    <source>
        <strain evidence="3">DTO 134E9</strain>
    </source>
</reference>
<keyword evidence="3" id="KW-1185">Reference proteome</keyword>
<dbReference type="VEuPathDB" id="FungiDB:ASPWEDRAFT_178646"/>
<name>A0A1L9S0Y2_ASPWE</name>
<accession>A0A1L9S0Y2</accession>
<dbReference type="EMBL" id="KV878209">
    <property type="protein sequence ID" value="OJJ40820.1"/>
    <property type="molecule type" value="Genomic_DNA"/>
</dbReference>
<protein>
    <submittedName>
        <fullName evidence="2">Uncharacterized protein</fullName>
    </submittedName>
</protein>
<gene>
    <name evidence="2" type="ORF">ASPWEDRAFT_178646</name>
</gene>
<dbReference type="OrthoDB" id="4505696at2759"/>
<keyword evidence="1" id="KW-0812">Transmembrane</keyword>
<sequence>MANLSNSAIIVIVIVCCLAVVCIGAALFRQYSPAEHDTPSAYQPQHDQQHYMRSVRMRNFGFLQGESVRPKDVESHYAHTESSAY</sequence>
<evidence type="ECO:0000313" key="3">
    <source>
        <dbReference type="Proteomes" id="UP000184383"/>
    </source>
</evidence>
<evidence type="ECO:0000256" key="1">
    <source>
        <dbReference type="SAM" id="Phobius"/>
    </source>
</evidence>
<dbReference type="RefSeq" id="XP_040694496.1">
    <property type="nucleotide sequence ID" value="XM_040831765.1"/>
</dbReference>
<dbReference type="Proteomes" id="UP000184383">
    <property type="component" value="Unassembled WGS sequence"/>
</dbReference>
<keyword evidence="1" id="KW-0472">Membrane</keyword>
<dbReference type="GeneID" id="63747613"/>
<keyword evidence="1" id="KW-1133">Transmembrane helix</keyword>
<organism evidence="2 3">
    <name type="scientific">Aspergillus wentii DTO 134E9</name>
    <dbReference type="NCBI Taxonomy" id="1073089"/>
    <lineage>
        <taxon>Eukaryota</taxon>
        <taxon>Fungi</taxon>
        <taxon>Dikarya</taxon>
        <taxon>Ascomycota</taxon>
        <taxon>Pezizomycotina</taxon>
        <taxon>Eurotiomycetes</taxon>
        <taxon>Eurotiomycetidae</taxon>
        <taxon>Eurotiales</taxon>
        <taxon>Aspergillaceae</taxon>
        <taxon>Aspergillus</taxon>
        <taxon>Aspergillus subgen. Cremei</taxon>
    </lineage>
</organism>
<evidence type="ECO:0000313" key="2">
    <source>
        <dbReference type="EMBL" id="OJJ40820.1"/>
    </source>
</evidence>
<feature type="transmembrane region" description="Helical" evidence="1">
    <location>
        <begin position="6"/>
        <end position="28"/>
    </location>
</feature>
<dbReference type="AlphaFoldDB" id="A0A1L9S0Y2"/>
<proteinExistence type="predicted"/>